<dbReference type="EMBL" id="JAJJMB010008487">
    <property type="protein sequence ID" value="KAI3923307.1"/>
    <property type="molecule type" value="Genomic_DNA"/>
</dbReference>
<reference evidence="2" key="1">
    <citation type="submission" date="2022-04" db="EMBL/GenBank/DDBJ databases">
        <title>A functionally conserved STORR gene fusion in Papaver species that diverged 16.8 million years ago.</title>
        <authorList>
            <person name="Catania T."/>
        </authorList>
    </citation>
    <scope>NUCLEOTIDE SEQUENCE</scope>
    <source>
        <strain evidence="2">S-188037</strain>
    </source>
</reference>
<gene>
    <name evidence="2" type="ORF">MKW98_026900</name>
</gene>
<feature type="domain" description="DUF7477" evidence="1">
    <location>
        <begin position="135"/>
        <end position="192"/>
    </location>
</feature>
<comment type="caution">
    <text evidence="2">The sequence shown here is derived from an EMBL/GenBank/DDBJ whole genome shotgun (WGS) entry which is preliminary data.</text>
</comment>
<dbReference type="AlphaFoldDB" id="A0AAD4SVC4"/>
<sequence length="221" mass="25001">MTESGLMLFDKGLICIATTSNTLACKMNSGRCCTHNYWKGLGLENVNIKTQRGFVPVDEGMRVIDKDGKVGMVKKHDTYDAPIKSNERLIFHVGFRQFVVRNRERNRVTLNDYLEDYYWTTTYGDFLLQQRQSTVNWISDVVELDFIYSSGGTHRRWDNGYQTALILSVPKSGEETQETLRTSAFPSTYVKGGGRSSAREPIARVAAGALAKNILKLYYGT</sequence>
<dbReference type="Gene3D" id="3.60.150.10">
    <property type="entry name" value="Chorismate synthase AroC"/>
    <property type="match status" value="1"/>
</dbReference>
<evidence type="ECO:0000259" key="1">
    <source>
        <dbReference type="Pfam" id="PF24289"/>
    </source>
</evidence>
<evidence type="ECO:0000313" key="2">
    <source>
        <dbReference type="EMBL" id="KAI3923307.1"/>
    </source>
</evidence>
<proteinExistence type="predicted"/>
<accession>A0AAD4SVC4</accession>
<protein>
    <recommendedName>
        <fullName evidence="1">DUF7477 domain-containing protein</fullName>
    </recommendedName>
</protein>
<dbReference type="InterPro" id="IPR055900">
    <property type="entry name" value="DUF7477"/>
</dbReference>
<evidence type="ECO:0000313" key="3">
    <source>
        <dbReference type="Proteomes" id="UP001202328"/>
    </source>
</evidence>
<keyword evidence="3" id="KW-1185">Reference proteome</keyword>
<dbReference type="Proteomes" id="UP001202328">
    <property type="component" value="Unassembled WGS sequence"/>
</dbReference>
<dbReference type="InterPro" id="IPR035904">
    <property type="entry name" value="Chorismate_synth_AroC_sf"/>
</dbReference>
<dbReference type="SUPFAM" id="SSF103263">
    <property type="entry name" value="Chorismate synthase, AroC"/>
    <property type="match status" value="1"/>
</dbReference>
<organism evidence="2 3">
    <name type="scientific">Papaver atlanticum</name>
    <dbReference type="NCBI Taxonomy" id="357466"/>
    <lineage>
        <taxon>Eukaryota</taxon>
        <taxon>Viridiplantae</taxon>
        <taxon>Streptophyta</taxon>
        <taxon>Embryophyta</taxon>
        <taxon>Tracheophyta</taxon>
        <taxon>Spermatophyta</taxon>
        <taxon>Magnoliopsida</taxon>
        <taxon>Ranunculales</taxon>
        <taxon>Papaveraceae</taxon>
        <taxon>Papaveroideae</taxon>
        <taxon>Papaver</taxon>
    </lineage>
</organism>
<dbReference type="Pfam" id="PF24289">
    <property type="entry name" value="DUF7477"/>
    <property type="match status" value="1"/>
</dbReference>
<name>A0AAD4SVC4_9MAGN</name>